<evidence type="ECO:0000313" key="2">
    <source>
        <dbReference type="Ensembl" id="ENSPEMP00000033032.1"/>
    </source>
</evidence>
<feature type="transmembrane region" description="Helical" evidence="1">
    <location>
        <begin position="7"/>
        <end position="27"/>
    </location>
</feature>
<organism evidence="2 3">
    <name type="scientific">Peromyscus maniculatus bairdii</name>
    <name type="common">Prairie deer mouse</name>
    <dbReference type="NCBI Taxonomy" id="230844"/>
    <lineage>
        <taxon>Eukaryota</taxon>
        <taxon>Metazoa</taxon>
        <taxon>Chordata</taxon>
        <taxon>Craniata</taxon>
        <taxon>Vertebrata</taxon>
        <taxon>Euteleostomi</taxon>
        <taxon>Mammalia</taxon>
        <taxon>Eutheria</taxon>
        <taxon>Euarchontoglires</taxon>
        <taxon>Glires</taxon>
        <taxon>Rodentia</taxon>
        <taxon>Myomorpha</taxon>
        <taxon>Muroidea</taxon>
        <taxon>Cricetidae</taxon>
        <taxon>Neotominae</taxon>
        <taxon>Peromyscus</taxon>
    </lineage>
</organism>
<reference evidence="2" key="2">
    <citation type="submission" date="2025-08" db="UniProtKB">
        <authorList>
            <consortium name="Ensembl"/>
        </authorList>
    </citation>
    <scope>IDENTIFICATION</scope>
</reference>
<proteinExistence type="predicted"/>
<reference evidence="2" key="3">
    <citation type="submission" date="2025-09" db="UniProtKB">
        <authorList>
            <consortium name="Ensembl"/>
        </authorList>
    </citation>
    <scope>IDENTIFICATION</scope>
</reference>
<dbReference type="Ensembl" id="ENSPEMT00000035421.1">
    <property type="protein sequence ID" value="ENSPEMP00000033032.1"/>
    <property type="gene ID" value="ENSPEMG00000029455.1"/>
</dbReference>
<keyword evidence="1" id="KW-1133">Transmembrane helix</keyword>
<reference evidence="2 3" key="1">
    <citation type="submission" date="2018-10" db="EMBL/GenBank/DDBJ databases">
        <title>Improved assembly of the deer mouse Peromyscus maniculatus genome.</title>
        <authorList>
            <person name="Lassance J.-M."/>
            <person name="Hoekstra H.E."/>
        </authorList>
    </citation>
    <scope>NUCLEOTIDE SEQUENCE [LARGE SCALE GENOMIC DNA]</scope>
</reference>
<dbReference type="AlphaFoldDB" id="A0A8C8UKJ9"/>
<accession>A0A8C8UKJ9</accession>
<evidence type="ECO:0000256" key="1">
    <source>
        <dbReference type="SAM" id="Phobius"/>
    </source>
</evidence>
<dbReference type="Proteomes" id="UP000694547">
    <property type="component" value="Chromosome 2"/>
</dbReference>
<evidence type="ECO:0000313" key="3">
    <source>
        <dbReference type="Proteomes" id="UP000694547"/>
    </source>
</evidence>
<keyword evidence="1" id="KW-0812">Transmembrane</keyword>
<sequence length="50" mass="5869">MSQIRKLNFGLLTLTSSAFLLFPLYYYKQCLSPKVILFFLIRCHCGFVFS</sequence>
<name>A0A8C8UKJ9_PERMB</name>
<protein>
    <submittedName>
        <fullName evidence="2">Uncharacterized protein</fullName>
    </submittedName>
</protein>
<keyword evidence="1" id="KW-0472">Membrane</keyword>
<keyword evidence="3" id="KW-1185">Reference proteome</keyword>